<dbReference type="Proteomes" id="UP000193963">
    <property type="component" value="Unassembled WGS sequence"/>
</dbReference>
<sequence>MSLRHSSVIPALPSPQNEDGETRLLGVEVEFGGLTEGRAADILAGMTDREVTQGDEDYRVEDTPFGTCKLYMDTAYRNQDDTALGRAALDLARNVVPVELVTSPFPPDRLGELDEVLARYRAAGASGTHGGILLGFGVHLNVQIAAPTAAHLWSVTTAFAMAEPLLRDAYDLDMSRRALPFVDPYPQRLLDVLAQGCPERLDTLVESYLGATHSRNHALDMLPIFAHLCPDLTRDALARGAGGTVSARPAYHYRMPDCRIDEPSWSLAGEWALWCAVERLAEDRDTLEALCTRWRAMRQDPMERLRLQLNGWVETSEDILTRAGHGDLRQLAEALRS</sequence>
<dbReference type="RefSeq" id="WP_085886298.1">
    <property type="nucleotide sequence ID" value="NZ_FWFN01000001.1"/>
</dbReference>
<keyword evidence="3" id="KW-1185">Reference proteome</keyword>
<accession>A0A1X6Y9Z5</accession>
<protein>
    <submittedName>
        <fullName evidence="2">Putative amidoligase enzyme</fullName>
    </submittedName>
</protein>
<dbReference type="OrthoDB" id="5597599at2"/>
<evidence type="ECO:0000313" key="2">
    <source>
        <dbReference type="EMBL" id="SLN15011.1"/>
    </source>
</evidence>
<proteinExistence type="predicted"/>
<dbReference type="InterPro" id="IPR022025">
    <property type="entry name" value="Amidoligase_2"/>
</dbReference>
<dbReference type="GO" id="GO:0016874">
    <property type="term" value="F:ligase activity"/>
    <property type="evidence" value="ECO:0007669"/>
    <property type="project" value="UniProtKB-KW"/>
</dbReference>
<evidence type="ECO:0000256" key="1">
    <source>
        <dbReference type="SAM" id="MobiDB-lite"/>
    </source>
</evidence>
<evidence type="ECO:0000313" key="3">
    <source>
        <dbReference type="Proteomes" id="UP000193963"/>
    </source>
</evidence>
<feature type="region of interest" description="Disordered" evidence="1">
    <location>
        <begin position="1"/>
        <end position="21"/>
    </location>
</feature>
<dbReference type="EMBL" id="FWFN01000001">
    <property type="protein sequence ID" value="SLN15011.1"/>
    <property type="molecule type" value="Genomic_DNA"/>
</dbReference>
<name>A0A1X6Y9Z5_9RHOB</name>
<reference evidence="3" key="1">
    <citation type="submission" date="2017-03" db="EMBL/GenBank/DDBJ databases">
        <authorList>
            <person name="Rodrigo-Torres L."/>
            <person name="Arahal R.D."/>
            <person name="Lucena T."/>
        </authorList>
    </citation>
    <scope>NUCLEOTIDE SEQUENCE [LARGE SCALE GENOMIC DNA]</scope>
    <source>
        <strain evidence="3">CECT 7751</strain>
    </source>
</reference>
<dbReference type="Pfam" id="PF12224">
    <property type="entry name" value="Amidoligase_2"/>
    <property type="match status" value="1"/>
</dbReference>
<gene>
    <name evidence="2" type="ORF">PSM7751_00387</name>
</gene>
<organism evidence="2 3">
    <name type="scientific">Pseudooceanicola marinus</name>
    <dbReference type="NCBI Taxonomy" id="396013"/>
    <lineage>
        <taxon>Bacteria</taxon>
        <taxon>Pseudomonadati</taxon>
        <taxon>Pseudomonadota</taxon>
        <taxon>Alphaproteobacteria</taxon>
        <taxon>Rhodobacterales</taxon>
        <taxon>Paracoccaceae</taxon>
        <taxon>Pseudooceanicola</taxon>
    </lineage>
</organism>
<dbReference type="AlphaFoldDB" id="A0A1X6Y9Z5"/>
<keyword evidence="2" id="KW-0436">Ligase</keyword>